<evidence type="ECO:0000313" key="3">
    <source>
        <dbReference type="Proteomes" id="UP000238479"/>
    </source>
</evidence>
<gene>
    <name evidence="2" type="ORF">RchiOBHm_Chr1g0383781</name>
</gene>
<feature type="chain" id="PRO_5015194032" evidence="1">
    <location>
        <begin position="17"/>
        <end position="66"/>
    </location>
</feature>
<feature type="signal peptide" evidence="1">
    <location>
        <begin position="1"/>
        <end position="16"/>
    </location>
</feature>
<dbReference type="Proteomes" id="UP000238479">
    <property type="component" value="Chromosome 1"/>
</dbReference>
<comment type="caution">
    <text evidence="2">The sequence shown here is derived from an EMBL/GenBank/DDBJ whole genome shotgun (WGS) entry which is preliminary data.</text>
</comment>
<dbReference type="Gramene" id="PRQ60666">
    <property type="protein sequence ID" value="PRQ60666"/>
    <property type="gene ID" value="RchiOBHm_Chr1g0383781"/>
</dbReference>
<sequence length="66" mass="7381">MRVCLLLLLQFLLAAAPEVASPLLSPQKSPTFGCGPSWHRPWRGKENVILLPFFLTEVKKVHPFPG</sequence>
<proteinExistence type="predicted"/>
<accession>A0A2P6SPS2</accession>
<reference evidence="2 3" key="1">
    <citation type="journal article" date="2018" name="Nat. Genet.">
        <title>The Rosa genome provides new insights in the design of modern roses.</title>
        <authorList>
            <person name="Bendahmane M."/>
        </authorList>
    </citation>
    <scope>NUCLEOTIDE SEQUENCE [LARGE SCALE GENOMIC DNA]</scope>
    <source>
        <strain evidence="3">cv. Old Blush</strain>
    </source>
</reference>
<evidence type="ECO:0000256" key="1">
    <source>
        <dbReference type="SAM" id="SignalP"/>
    </source>
</evidence>
<name>A0A2P6SPS2_ROSCH</name>
<protein>
    <submittedName>
        <fullName evidence="2">Uncharacterized protein</fullName>
    </submittedName>
</protein>
<dbReference type="EMBL" id="PDCK01000039">
    <property type="protein sequence ID" value="PRQ60666.1"/>
    <property type="molecule type" value="Genomic_DNA"/>
</dbReference>
<keyword evidence="3" id="KW-1185">Reference proteome</keyword>
<dbReference type="AlphaFoldDB" id="A0A2P6SPS2"/>
<evidence type="ECO:0000313" key="2">
    <source>
        <dbReference type="EMBL" id="PRQ60666.1"/>
    </source>
</evidence>
<keyword evidence="1" id="KW-0732">Signal</keyword>
<organism evidence="2 3">
    <name type="scientific">Rosa chinensis</name>
    <name type="common">China rose</name>
    <dbReference type="NCBI Taxonomy" id="74649"/>
    <lineage>
        <taxon>Eukaryota</taxon>
        <taxon>Viridiplantae</taxon>
        <taxon>Streptophyta</taxon>
        <taxon>Embryophyta</taxon>
        <taxon>Tracheophyta</taxon>
        <taxon>Spermatophyta</taxon>
        <taxon>Magnoliopsida</taxon>
        <taxon>eudicotyledons</taxon>
        <taxon>Gunneridae</taxon>
        <taxon>Pentapetalae</taxon>
        <taxon>rosids</taxon>
        <taxon>fabids</taxon>
        <taxon>Rosales</taxon>
        <taxon>Rosaceae</taxon>
        <taxon>Rosoideae</taxon>
        <taxon>Rosoideae incertae sedis</taxon>
        <taxon>Rosa</taxon>
    </lineage>
</organism>